<dbReference type="InterPro" id="IPR027417">
    <property type="entry name" value="P-loop_NTPase"/>
</dbReference>
<evidence type="ECO:0000313" key="4">
    <source>
        <dbReference type="EMBL" id="RFM30139.1"/>
    </source>
</evidence>
<evidence type="ECO:0000256" key="1">
    <source>
        <dbReference type="ARBA" id="ARBA00022741"/>
    </source>
</evidence>
<dbReference type="EMBL" id="QTJU01000001">
    <property type="protein sequence ID" value="RFM30139.1"/>
    <property type="molecule type" value="Genomic_DNA"/>
</dbReference>
<evidence type="ECO:0000313" key="5">
    <source>
        <dbReference type="Proteomes" id="UP000261284"/>
    </source>
</evidence>
<evidence type="ECO:0000259" key="3">
    <source>
        <dbReference type="Pfam" id="PF06414"/>
    </source>
</evidence>
<dbReference type="AlphaFoldDB" id="A0A3E1NQB0"/>
<organism evidence="4 5">
    <name type="scientific">Deminuibacter soli</name>
    <dbReference type="NCBI Taxonomy" id="2291815"/>
    <lineage>
        <taxon>Bacteria</taxon>
        <taxon>Pseudomonadati</taxon>
        <taxon>Bacteroidota</taxon>
        <taxon>Chitinophagia</taxon>
        <taxon>Chitinophagales</taxon>
        <taxon>Chitinophagaceae</taxon>
        <taxon>Deminuibacter</taxon>
    </lineage>
</organism>
<dbReference type="RefSeq" id="WP_116845895.1">
    <property type="nucleotide sequence ID" value="NZ_QTJU01000001.1"/>
</dbReference>
<feature type="domain" description="Zeta toxin" evidence="3">
    <location>
        <begin position="2"/>
        <end position="129"/>
    </location>
</feature>
<accession>A0A3E1NQB0</accession>
<sequence>MPNAYIIAGCPGAGKTTTSYALLPQLHCPEFVNADNIAAGISPFHPENAAPEAEAIMLQRMMTLLHNGVDFAFETTLATINYAALIKKARQLGYTVNLLFLWLNSPDFAMRRVQQSKQNIPDDIVERRFYRGLHNLLHVYIPLCDKWVAVSNAVENPEPIASGLMGLNGQVINEHMWEQLLQQSEYHGYQ</sequence>
<gene>
    <name evidence="4" type="ORF">DXN05_03970</name>
</gene>
<dbReference type="Proteomes" id="UP000261284">
    <property type="component" value="Unassembled WGS sequence"/>
</dbReference>
<dbReference type="PANTHER" id="PTHR39206:SF1">
    <property type="entry name" value="SLL8004 PROTEIN"/>
    <property type="match status" value="1"/>
</dbReference>
<reference evidence="4 5" key="1">
    <citation type="submission" date="2018-08" db="EMBL/GenBank/DDBJ databases">
        <title>Chitinophagaceae sp. K23C18032701, a novel bacterium isolated from forest soil.</title>
        <authorList>
            <person name="Wang C."/>
        </authorList>
    </citation>
    <scope>NUCLEOTIDE SEQUENCE [LARGE SCALE GENOMIC DNA]</scope>
    <source>
        <strain evidence="4 5">K23C18032701</strain>
    </source>
</reference>
<keyword evidence="2" id="KW-0067">ATP-binding</keyword>
<dbReference type="GO" id="GO:0005524">
    <property type="term" value="F:ATP binding"/>
    <property type="evidence" value="ECO:0007669"/>
    <property type="project" value="UniProtKB-KW"/>
</dbReference>
<dbReference type="InterPro" id="IPR010488">
    <property type="entry name" value="Zeta_toxin_domain"/>
</dbReference>
<dbReference type="PANTHER" id="PTHR39206">
    <property type="entry name" value="SLL8004 PROTEIN"/>
    <property type="match status" value="1"/>
</dbReference>
<dbReference type="GO" id="GO:0016301">
    <property type="term" value="F:kinase activity"/>
    <property type="evidence" value="ECO:0007669"/>
    <property type="project" value="InterPro"/>
</dbReference>
<keyword evidence="1" id="KW-0547">Nucleotide-binding</keyword>
<dbReference type="Pfam" id="PF06414">
    <property type="entry name" value="Zeta_toxin"/>
    <property type="match status" value="1"/>
</dbReference>
<protein>
    <submittedName>
        <fullName evidence="4">Zeta toxin</fullName>
    </submittedName>
</protein>
<keyword evidence="5" id="KW-1185">Reference proteome</keyword>
<dbReference type="SUPFAM" id="SSF52540">
    <property type="entry name" value="P-loop containing nucleoside triphosphate hydrolases"/>
    <property type="match status" value="1"/>
</dbReference>
<proteinExistence type="predicted"/>
<comment type="caution">
    <text evidence="4">The sequence shown here is derived from an EMBL/GenBank/DDBJ whole genome shotgun (WGS) entry which is preliminary data.</text>
</comment>
<dbReference type="Gene3D" id="3.40.50.300">
    <property type="entry name" value="P-loop containing nucleotide triphosphate hydrolases"/>
    <property type="match status" value="1"/>
</dbReference>
<evidence type="ECO:0000256" key="2">
    <source>
        <dbReference type="ARBA" id="ARBA00022840"/>
    </source>
</evidence>
<name>A0A3E1NQB0_9BACT</name>
<dbReference type="OrthoDB" id="9791543at2"/>